<gene>
    <name evidence="2" type="ORF">DEJ51_02485</name>
</gene>
<dbReference type="InterPro" id="IPR029068">
    <property type="entry name" value="Glyas_Bleomycin-R_OHBP_Dase"/>
</dbReference>
<evidence type="ECO:0000313" key="2">
    <source>
        <dbReference type="EMBL" id="QES53257.1"/>
    </source>
</evidence>
<dbReference type="InterPro" id="IPR037523">
    <property type="entry name" value="VOC_core"/>
</dbReference>
<dbReference type="OrthoDB" id="9793039at2"/>
<dbReference type="EMBL" id="CP029189">
    <property type="protein sequence ID" value="QES53257.1"/>
    <property type="molecule type" value="Genomic_DNA"/>
</dbReference>
<dbReference type="AlphaFoldDB" id="A0A5P2DGA6"/>
<name>A0A5P2DGA6_STRVZ</name>
<evidence type="ECO:0000313" key="3">
    <source>
        <dbReference type="Proteomes" id="UP000324101"/>
    </source>
</evidence>
<evidence type="ECO:0000259" key="1">
    <source>
        <dbReference type="PROSITE" id="PS51819"/>
    </source>
</evidence>
<dbReference type="PANTHER" id="PTHR33993:SF14">
    <property type="entry name" value="GB|AAF24581.1"/>
    <property type="match status" value="1"/>
</dbReference>
<dbReference type="Proteomes" id="UP000324101">
    <property type="component" value="Chromosome"/>
</dbReference>
<dbReference type="Gene3D" id="3.10.180.10">
    <property type="entry name" value="2,3-Dihydroxybiphenyl 1,2-Dioxygenase, domain 1"/>
    <property type="match status" value="1"/>
</dbReference>
<dbReference type="PANTHER" id="PTHR33993">
    <property type="entry name" value="GLYOXALASE-RELATED"/>
    <property type="match status" value="1"/>
</dbReference>
<dbReference type="InterPro" id="IPR052164">
    <property type="entry name" value="Anthracycline_SecMetBiosynth"/>
</dbReference>
<feature type="domain" description="VOC" evidence="1">
    <location>
        <begin position="4"/>
        <end position="117"/>
    </location>
</feature>
<accession>A0A5P2DGA6</accession>
<dbReference type="PROSITE" id="PS51819">
    <property type="entry name" value="VOC"/>
    <property type="match status" value="1"/>
</dbReference>
<sequence length="121" mass="12789">MAGEVSFFELGAGDEERARTFFGGLFGWTFEPGPSDGGGFAIRTPNVRGGLHGDDPGARPYLFFAVDDMAAALEQVRELGGSVDDVELGGGEESIARFGRFQLCHDDQGTPFGLHQPPPGA</sequence>
<dbReference type="SUPFAM" id="SSF54593">
    <property type="entry name" value="Glyoxalase/Bleomycin resistance protein/Dihydroxybiphenyl dioxygenase"/>
    <property type="match status" value="1"/>
</dbReference>
<reference evidence="2 3" key="1">
    <citation type="submission" date="2018-05" db="EMBL/GenBank/DDBJ databases">
        <title>Streptomyces venezuelae.</title>
        <authorList>
            <person name="Kim W."/>
            <person name="Lee N."/>
            <person name="Cho B.-K."/>
        </authorList>
    </citation>
    <scope>NUCLEOTIDE SEQUENCE [LARGE SCALE GENOMIC DNA]</scope>
    <source>
        <strain evidence="2 3">ATCC 21018</strain>
    </source>
</reference>
<organism evidence="2 3">
    <name type="scientific">Streptomyces venezuelae</name>
    <dbReference type="NCBI Taxonomy" id="54571"/>
    <lineage>
        <taxon>Bacteria</taxon>
        <taxon>Bacillati</taxon>
        <taxon>Actinomycetota</taxon>
        <taxon>Actinomycetes</taxon>
        <taxon>Kitasatosporales</taxon>
        <taxon>Streptomycetaceae</taxon>
        <taxon>Streptomyces</taxon>
    </lineage>
</organism>
<dbReference type="CDD" id="cd07247">
    <property type="entry name" value="SgaA_N_like"/>
    <property type="match status" value="1"/>
</dbReference>
<protein>
    <submittedName>
        <fullName evidence="2">Glyoxalase</fullName>
    </submittedName>
</protein>
<dbReference type="RefSeq" id="WP_150255864.1">
    <property type="nucleotide sequence ID" value="NZ_CP029189.1"/>
</dbReference>
<proteinExistence type="predicted"/>